<name>A0AA35NDS0_SACMI</name>
<feature type="domain" description="Exocyst complex component Sec10-like alpha-helical bundle" evidence="5">
    <location>
        <begin position="195"/>
        <end position="859"/>
    </location>
</feature>
<dbReference type="Pfam" id="PF07393">
    <property type="entry name" value="Sec10_HB"/>
    <property type="match status" value="1"/>
</dbReference>
<evidence type="ECO:0000259" key="5">
    <source>
        <dbReference type="Pfam" id="PF07393"/>
    </source>
</evidence>
<keyword evidence="2" id="KW-0813">Transport</keyword>
<evidence type="ECO:0000313" key="7">
    <source>
        <dbReference type="EMBL" id="CAI4035086.1"/>
    </source>
</evidence>
<evidence type="ECO:0000313" key="8">
    <source>
        <dbReference type="Proteomes" id="UP001161438"/>
    </source>
</evidence>
<dbReference type="InterPro" id="IPR009976">
    <property type="entry name" value="Sec10-like"/>
</dbReference>
<reference evidence="7" key="1">
    <citation type="submission" date="2022-10" db="EMBL/GenBank/DDBJ databases">
        <authorList>
            <person name="Byrne P K."/>
        </authorList>
    </citation>
    <scope>NUCLEOTIDE SEQUENCE</scope>
    <source>
        <strain evidence="7">IFO1815</strain>
    </source>
</reference>
<evidence type="ECO:0000256" key="2">
    <source>
        <dbReference type="ARBA" id="ARBA00022448"/>
    </source>
</evidence>
<sequence length="871" mass="100724">MNSLYELDPKWKKLLKTDNFLGGLTVNEFVQELSKDHRNDVLIDTNTKNLTTNEKDQDTIREAIWKQLDPKPYIRTFESTLKELKNLNEETLNKRQYYCEQVATQEVIHSENVIKLSKDLHTTLLTFDKLDDRLTSVTQVVSPLGDKLETAIKKKQNYIQSVELIRRYNDFYSMGKSEIVEQLRRSKNWKLNLKSVKLMKHLLILSSKLETNSIPKTINTKLVIEKYSEMMENELLENFNSAYRENNFTKLNEIAIILNNFNGGVNVIQSFINQHDYFIDTKQIDLENEFENVFIKNVKFKERLVDFENHGVIVETSMQNLINGVETVIKNESKVVKRVFEEKATHVIQLFIQRVFAQKIEPRFEVLLRNSLSISNLAYVRILHGLFTLFSKFTKSLIDYFQLLEIDDSNQILSTTLEQCFADLFSHYLYDRSKYFGIEKRSLEAILVEMTSKFTVNYDKEINKRILLEKYKEKLSTNVDAFMHSPRRNTHSRQDSTSRSKLSQFNSFLKTHLDKDHLSLNRTNTLSESLTNSSSSTQYDVAHSSTNLMNTNGVINDIDTSTKSPMNYSLNDVDSMLKCVVESTARVMELIPNKANLYILEILKIMFLGIIDSYMEIALEVAYWKVCKVDINKTAGVVNLNFLKLISMSTEILDLLSISIKSIFLPLLNNSPEIKAEIIEMTNSQIQKMEILINIILQETITVISTKFSTILCKQKKKDFVPKSQELLDQDTLPAIEIVDILNLIFEQSSKFLKGKNLQTFLTLIGEELYNLLLSHYSHFQVNSVGGVVVTKDIIGYQTAIEEWGVAALIEKFVTLRELANLYTVQPELLESLTKEGHLADIGRDIIQSYISNREDFNHDSFINGVKLNFR</sequence>
<evidence type="ECO:0008006" key="9">
    <source>
        <dbReference type="Google" id="ProtNLM"/>
    </source>
</evidence>
<evidence type="ECO:0000259" key="6">
    <source>
        <dbReference type="Pfam" id="PF20667"/>
    </source>
</evidence>
<dbReference type="EMBL" id="OX365768">
    <property type="protein sequence ID" value="CAI4035086.1"/>
    <property type="molecule type" value="Genomic_DNA"/>
</dbReference>
<dbReference type="GeneID" id="80919940"/>
<gene>
    <name evidence="7" type="primary">SMKI12G2260</name>
    <name evidence="7" type="ORF">SMKI_12G2260</name>
</gene>
<dbReference type="Proteomes" id="UP001161438">
    <property type="component" value="Chromosome 12"/>
</dbReference>
<evidence type="ECO:0000256" key="1">
    <source>
        <dbReference type="ARBA" id="ARBA00006572"/>
    </source>
</evidence>
<dbReference type="RefSeq" id="XP_056078206.1">
    <property type="nucleotide sequence ID" value="XM_056224271.1"/>
</dbReference>
<evidence type="ECO:0000256" key="4">
    <source>
        <dbReference type="ARBA" id="ARBA00023054"/>
    </source>
</evidence>
<dbReference type="GO" id="GO:0006893">
    <property type="term" value="P:Golgi to plasma membrane transport"/>
    <property type="evidence" value="ECO:0007669"/>
    <property type="project" value="TreeGrafter"/>
</dbReference>
<feature type="domain" description="Exocyst complex component Sec10 N-terminal" evidence="6">
    <location>
        <begin position="70"/>
        <end position="185"/>
    </location>
</feature>
<organism evidence="7 8">
    <name type="scientific">Saccharomyces mikatae IFO 1815</name>
    <dbReference type="NCBI Taxonomy" id="226126"/>
    <lineage>
        <taxon>Eukaryota</taxon>
        <taxon>Fungi</taxon>
        <taxon>Dikarya</taxon>
        <taxon>Ascomycota</taxon>
        <taxon>Saccharomycotina</taxon>
        <taxon>Saccharomycetes</taxon>
        <taxon>Saccharomycetales</taxon>
        <taxon>Saccharomycetaceae</taxon>
        <taxon>Saccharomyces</taxon>
    </lineage>
</organism>
<protein>
    <recommendedName>
        <fullName evidence="9">Exocyst complex component Sec10</fullName>
    </recommendedName>
</protein>
<dbReference type="InterPro" id="IPR048625">
    <property type="entry name" value="Sec10_N"/>
</dbReference>
<keyword evidence="3" id="KW-0268">Exocytosis</keyword>
<proteinExistence type="inferred from homology"/>
<dbReference type="AlphaFoldDB" id="A0AA35NDS0"/>
<dbReference type="PANTHER" id="PTHR12100:SF0">
    <property type="entry name" value="EXOCYST COMPLEX COMPONENT 5"/>
    <property type="match status" value="1"/>
</dbReference>
<dbReference type="GO" id="GO:0000145">
    <property type="term" value="C:exocyst"/>
    <property type="evidence" value="ECO:0007669"/>
    <property type="project" value="TreeGrafter"/>
</dbReference>
<comment type="similarity">
    <text evidence="1">Belongs to the SEC10 family.</text>
</comment>
<accession>A0AA35NDS0</accession>
<keyword evidence="4" id="KW-0175">Coiled coil</keyword>
<dbReference type="GO" id="GO:0006887">
    <property type="term" value="P:exocytosis"/>
    <property type="evidence" value="ECO:0007669"/>
    <property type="project" value="UniProtKB-KW"/>
</dbReference>
<evidence type="ECO:0000256" key="3">
    <source>
        <dbReference type="ARBA" id="ARBA00022483"/>
    </source>
</evidence>
<dbReference type="PANTHER" id="PTHR12100">
    <property type="entry name" value="SEC10"/>
    <property type="match status" value="1"/>
</dbReference>
<dbReference type="InterPro" id="IPR048627">
    <property type="entry name" value="Sec10_HB"/>
</dbReference>
<dbReference type="Pfam" id="PF20667">
    <property type="entry name" value="Sec10_N"/>
    <property type="match status" value="1"/>
</dbReference>
<keyword evidence="8" id="KW-1185">Reference proteome</keyword>